<dbReference type="EMBL" id="JAIQCV010000009">
    <property type="protein sequence ID" value="KAH1063450.1"/>
    <property type="molecule type" value="Genomic_DNA"/>
</dbReference>
<accession>A0A9D3UW22</accession>
<evidence type="ECO:0000313" key="3">
    <source>
        <dbReference type="Proteomes" id="UP000828251"/>
    </source>
</evidence>
<dbReference type="OrthoDB" id="996639at2759"/>
<protein>
    <submittedName>
        <fullName evidence="2">Uncharacterized protein</fullName>
    </submittedName>
</protein>
<reference evidence="2 3" key="1">
    <citation type="journal article" date="2021" name="Plant Biotechnol. J.">
        <title>Multi-omics assisted identification of the key and species-specific regulatory components of drought-tolerant mechanisms in Gossypium stocksii.</title>
        <authorList>
            <person name="Yu D."/>
            <person name="Ke L."/>
            <person name="Zhang D."/>
            <person name="Wu Y."/>
            <person name="Sun Y."/>
            <person name="Mei J."/>
            <person name="Sun J."/>
            <person name="Sun Y."/>
        </authorList>
    </citation>
    <scope>NUCLEOTIDE SEQUENCE [LARGE SCALE GENOMIC DNA]</scope>
    <source>
        <strain evidence="3">cv. E1</strain>
        <tissue evidence="2">Leaf</tissue>
    </source>
</reference>
<keyword evidence="3" id="KW-1185">Reference proteome</keyword>
<proteinExistence type="predicted"/>
<evidence type="ECO:0000313" key="2">
    <source>
        <dbReference type="EMBL" id="KAH1063450.1"/>
    </source>
</evidence>
<gene>
    <name evidence="2" type="ORF">J1N35_028437</name>
</gene>
<name>A0A9D3UW22_9ROSI</name>
<comment type="caution">
    <text evidence="2">The sequence shown here is derived from an EMBL/GenBank/DDBJ whole genome shotgun (WGS) entry which is preliminary data.</text>
</comment>
<sequence length="174" mass="19854">MTNLYNLSHSREVIWPNWTGPLLREIESPYPELVLKDRVVTLEKSVGGVKERIEDIDGKVNYGLLSMKEQLRYYVLDSVEKLTGRDDAIEAMLMSLKEEIAELKGELTIYKAALSNRGLANIAPKPNVDIPKPKEFKGTRSIDVRRGGTEIGSWEDLQCEFKAQFYQEYAKDEA</sequence>
<dbReference type="Proteomes" id="UP000828251">
    <property type="component" value="Unassembled WGS sequence"/>
</dbReference>
<organism evidence="2 3">
    <name type="scientific">Gossypium stocksii</name>
    <dbReference type="NCBI Taxonomy" id="47602"/>
    <lineage>
        <taxon>Eukaryota</taxon>
        <taxon>Viridiplantae</taxon>
        <taxon>Streptophyta</taxon>
        <taxon>Embryophyta</taxon>
        <taxon>Tracheophyta</taxon>
        <taxon>Spermatophyta</taxon>
        <taxon>Magnoliopsida</taxon>
        <taxon>eudicotyledons</taxon>
        <taxon>Gunneridae</taxon>
        <taxon>Pentapetalae</taxon>
        <taxon>rosids</taxon>
        <taxon>malvids</taxon>
        <taxon>Malvales</taxon>
        <taxon>Malvaceae</taxon>
        <taxon>Malvoideae</taxon>
        <taxon>Gossypium</taxon>
    </lineage>
</organism>
<evidence type="ECO:0000256" key="1">
    <source>
        <dbReference type="SAM" id="Coils"/>
    </source>
</evidence>
<feature type="coiled-coil region" evidence="1">
    <location>
        <begin position="86"/>
        <end position="113"/>
    </location>
</feature>
<dbReference type="AlphaFoldDB" id="A0A9D3UW22"/>
<keyword evidence="1" id="KW-0175">Coiled coil</keyword>